<evidence type="ECO:0000313" key="3">
    <source>
        <dbReference type="Proteomes" id="UP000501726"/>
    </source>
</evidence>
<dbReference type="AlphaFoldDB" id="A0A6F8PSJ2"/>
<evidence type="ECO:0000256" key="1">
    <source>
        <dbReference type="SAM" id="SignalP"/>
    </source>
</evidence>
<evidence type="ECO:0000313" key="2">
    <source>
        <dbReference type="EMBL" id="BBP44988.1"/>
    </source>
</evidence>
<accession>A0A6F8PSJ2</accession>
<keyword evidence="1" id="KW-0732">Signal</keyword>
<dbReference type="EMBL" id="AP021889">
    <property type="protein sequence ID" value="BBP44988.1"/>
    <property type="molecule type" value="Genomic_DNA"/>
</dbReference>
<dbReference type="Proteomes" id="UP000501726">
    <property type="component" value="Chromosome"/>
</dbReference>
<reference evidence="3" key="1">
    <citation type="submission" date="2019-11" db="EMBL/GenBank/DDBJ databases">
        <title>Isolation and characterization of two novel species in the genus Thiomicrorhabdus.</title>
        <authorList>
            <person name="Mochizuki J."/>
            <person name="Kojima H."/>
            <person name="Fukui M."/>
        </authorList>
    </citation>
    <scope>NUCLEOTIDE SEQUENCE [LARGE SCALE GENOMIC DNA]</scope>
    <source>
        <strain evidence="3">aks77</strain>
    </source>
</reference>
<keyword evidence="3" id="KW-1185">Reference proteome</keyword>
<dbReference type="KEGG" id="tse:THMIRHAS_03610"/>
<feature type="signal peptide" evidence="1">
    <location>
        <begin position="1"/>
        <end position="27"/>
    </location>
</feature>
<proteinExistence type="predicted"/>
<organism evidence="2 3">
    <name type="scientific">Thiosulfatimonas sediminis</name>
    <dbReference type="NCBI Taxonomy" id="2675054"/>
    <lineage>
        <taxon>Bacteria</taxon>
        <taxon>Pseudomonadati</taxon>
        <taxon>Pseudomonadota</taxon>
        <taxon>Gammaproteobacteria</taxon>
        <taxon>Thiotrichales</taxon>
        <taxon>Piscirickettsiaceae</taxon>
        <taxon>Thiosulfatimonas</taxon>
    </lineage>
</organism>
<name>A0A6F8PSJ2_9GAMM</name>
<gene>
    <name evidence="2" type="ORF">THMIRHAS_03610</name>
</gene>
<dbReference type="RefSeq" id="WP_173270011.1">
    <property type="nucleotide sequence ID" value="NZ_AP021889.1"/>
</dbReference>
<protein>
    <submittedName>
        <fullName evidence="2">Uncharacterized protein</fullName>
    </submittedName>
</protein>
<feature type="chain" id="PRO_5026033685" evidence="1">
    <location>
        <begin position="28"/>
        <end position="194"/>
    </location>
</feature>
<sequence>MTFKWRNFRASAVLILTTFGVSHQVLAQPDKTEQIGAFHLSLYHDVQGSVLDLEAYTKTPDKAVFFGVTCSAMSPFPAVQVLLFEDEILSETPRLLNVTYQIDAKTGDLPLQGVLKAELNAEHYLNQIRFEVDAAKIGKNMRLMQQAYGQLLDALAQGKLVTFVIEHRALGKHSYQFTLQGLAQVLQPYERICR</sequence>